<dbReference type="GO" id="GO:0032259">
    <property type="term" value="P:methylation"/>
    <property type="evidence" value="ECO:0007669"/>
    <property type="project" value="UniProtKB-KW"/>
</dbReference>
<evidence type="ECO:0000313" key="7">
    <source>
        <dbReference type="EMBL" id="TXL68700.1"/>
    </source>
</evidence>
<evidence type="ECO:0000256" key="2">
    <source>
        <dbReference type="ARBA" id="ARBA00022603"/>
    </source>
</evidence>
<comment type="similarity">
    <text evidence="1">Belongs to the CFA/CMAS family.</text>
</comment>
<dbReference type="PANTHER" id="PTHR43667:SF1">
    <property type="entry name" value="CYCLOPROPANE-FATTY-ACYL-PHOSPHOLIPID SYNTHASE"/>
    <property type="match status" value="1"/>
</dbReference>
<dbReference type="InterPro" id="IPR050723">
    <property type="entry name" value="CFA/CMAS"/>
</dbReference>
<keyword evidence="5" id="KW-0443">Lipid metabolism</keyword>
<keyword evidence="2 7" id="KW-0489">Methyltransferase</keyword>
<proteinExistence type="inferred from homology"/>
<evidence type="ECO:0000256" key="5">
    <source>
        <dbReference type="ARBA" id="ARBA00023098"/>
    </source>
</evidence>
<dbReference type="PANTHER" id="PTHR43667">
    <property type="entry name" value="CYCLOPROPANE-FATTY-ACYL-PHOSPHOLIPID SYNTHASE"/>
    <property type="match status" value="1"/>
</dbReference>
<keyword evidence="8" id="KW-1185">Reference proteome</keyword>
<organism evidence="7 8">
    <name type="scientific">Zeimonas arvi</name>
    <dbReference type="NCBI Taxonomy" id="2498847"/>
    <lineage>
        <taxon>Bacteria</taxon>
        <taxon>Pseudomonadati</taxon>
        <taxon>Pseudomonadota</taxon>
        <taxon>Betaproteobacteria</taxon>
        <taxon>Burkholderiales</taxon>
        <taxon>Burkholderiaceae</taxon>
        <taxon>Zeimonas</taxon>
    </lineage>
</organism>
<dbReference type="GO" id="GO:0008168">
    <property type="term" value="F:methyltransferase activity"/>
    <property type="evidence" value="ECO:0007669"/>
    <property type="project" value="UniProtKB-KW"/>
</dbReference>
<dbReference type="PIRSF" id="PIRSF003085">
    <property type="entry name" value="CMAS"/>
    <property type="match status" value="1"/>
</dbReference>
<protein>
    <submittedName>
        <fullName evidence="7">Class I SAM-dependent methyltransferase</fullName>
    </submittedName>
</protein>
<name>A0A5C8P5A2_9BURK</name>
<dbReference type="Pfam" id="PF02353">
    <property type="entry name" value="CMAS"/>
    <property type="match status" value="1"/>
</dbReference>
<evidence type="ECO:0000313" key="8">
    <source>
        <dbReference type="Proteomes" id="UP000321548"/>
    </source>
</evidence>
<accession>A0A5C8P5A2</accession>
<dbReference type="SUPFAM" id="SSF53335">
    <property type="entry name" value="S-adenosyl-L-methionine-dependent methyltransferases"/>
    <property type="match status" value="1"/>
</dbReference>
<keyword evidence="4" id="KW-0949">S-adenosyl-L-methionine</keyword>
<dbReference type="GO" id="GO:0008610">
    <property type="term" value="P:lipid biosynthetic process"/>
    <property type="evidence" value="ECO:0007669"/>
    <property type="project" value="InterPro"/>
</dbReference>
<keyword evidence="3 7" id="KW-0808">Transferase</keyword>
<dbReference type="OrthoDB" id="9782855at2"/>
<feature type="active site" evidence="6">
    <location>
        <position position="366"/>
    </location>
</feature>
<gene>
    <name evidence="7" type="ORF">FHP08_03210</name>
</gene>
<sequence length="415" mass="46267">MALSIQGIVESIGARTGTPFEVVMPDGTRWRTGPGEPRFGILVRSQAALVAALTRGYVGLLEAWFDGKVEVQGDLGALFAAGAVGYGQLESRAVTKVENHLLEWRSSNRDPARAKANARAHYGLGADFYRLWLDEPLMMYTCGYWPEGTASLEQAQRNKIDHVCRKIRLAEGERFVDIGCGFGGFMFRAAQTTGASGVGVNTATEQVEWLQGEIARRGLRDRLWVREADFREVDAQYDKVVSIGVLEHAGRDQLAGVVRAHADFLKPGGLGMLHFIGHVGRYDTELFIRKHVFPGGWIPSLADVIVEMERCGLEILDIENLRRHYALTLDAWAGRFQRHWHAIRALDAARFDERFRRIWLTYLIGCAEMFRSPAGYTHLFQIVFSKGNVTRDGYPMARAFLHAGAGDARGDGRGR</sequence>
<evidence type="ECO:0000256" key="6">
    <source>
        <dbReference type="PIRSR" id="PIRSR003085-1"/>
    </source>
</evidence>
<dbReference type="Gene3D" id="3.40.50.150">
    <property type="entry name" value="Vaccinia Virus protein VP39"/>
    <property type="match status" value="1"/>
</dbReference>
<evidence type="ECO:0000256" key="4">
    <source>
        <dbReference type="ARBA" id="ARBA00022691"/>
    </source>
</evidence>
<dbReference type="AlphaFoldDB" id="A0A5C8P5A2"/>
<dbReference type="InterPro" id="IPR029063">
    <property type="entry name" value="SAM-dependent_MTases_sf"/>
</dbReference>
<reference evidence="7 8" key="1">
    <citation type="submission" date="2019-06" db="EMBL/GenBank/DDBJ databases">
        <title>Quisquiliibacterium sp. nov., isolated from a maize field.</title>
        <authorList>
            <person name="Lin S.-Y."/>
            <person name="Tsai C.-F."/>
            <person name="Young C.-C."/>
        </authorList>
    </citation>
    <scope>NUCLEOTIDE SEQUENCE [LARGE SCALE GENOMIC DNA]</scope>
    <source>
        <strain evidence="7 8">CC-CFT501</strain>
    </source>
</reference>
<comment type="caution">
    <text evidence="7">The sequence shown here is derived from an EMBL/GenBank/DDBJ whole genome shotgun (WGS) entry which is preliminary data.</text>
</comment>
<dbReference type="EMBL" id="VDUY01000001">
    <property type="protein sequence ID" value="TXL68700.1"/>
    <property type="molecule type" value="Genomic_DNA"/>
</dbReference>
<dbReference type="InterPro" id="IPR003333">
    <property type="entry name" value="CMAS"/>
</dbReference>
<evidence type="ECO:0000256" key="3">
    <source>
        <dbReference type="ARBA" id="ARBA00022679"/>
    </source>
</evidence>
<dbReference type="CDD" id="cd02440">
    <property type="entry name" value="AdoMet_MTases"/>
    <property type="match status" value="1"/>
</dbReference>
<dbReference type="RefSeq" id="WP_147702836.1">
    <property type="nucleotide sequence ID" value="NZ_VDUY01000001.1"/>
</dbReference>
<dbReference type="Proteomes" id="UP000321548">
    <property type="component" value="Unassembled WGS sequence"/>
</dbReference>
<evidence type="ECO:0000256" key="1">
    <source>
        <dbReference type="ARBA" id="ARBA00010815"/>
    </source>
</evidence>